<proteinExistence type="predicted"/>
<evidence type="ECO:0008006" key="3">
    <source>
        <dbReference type="Google" id="ProtNLM"/>
    </source>
</evidence>
<dbReference type="Gene3D" id="3.40.50.10220">
    <property type="entry name" value="DNA polymerase III, psi subunit"/>
    <property type="match status" value="1"/>
</dbReference>
<gene>
    <name evidence="1" type="ORF">HR45_13170</name>
</gene>
<evidence type="ECO:0000313" key="2">
    <source>
        <dbReference type="Proteomes" id="UP000029264"/>
    </source>
</evidence>
<dbReference type="OrthoDB" id="6267421at2"/>
<keyword evidence="2" id="KW-1185">Reference proteome</keyword>
<protein>
    <recommendedName>
        <fullName evidence="3">DNA polymerase III subunit psi</fullName>
    </recommendedName>
</protein>
<accession>A0A094JAR1</accession>
<dbReference type="GO" id="GO:0003887">
    <property type="term" value="F:DNA-directed DNA polymerase activity"/>
    <property type="evidence" value="ECO:0007669"/>
    <property type="project" value="InterPro"/>
</dbReference>
<dbReference type="RefSeq" id="WP_037443540.1">
    <property type="nucleotide sequence ID" value="NZ_JPEO01000010.1"/>
</dbReference>
<dbReference type="Proteomes" id="UP000029264">
    <property type="component" value="Unassembled WGS sequence"/>
</dbReference>
<dbReference type="AlphaFoldDB" id="A0A094JAR1"/>
<dbReference type="InterPro" id="IPR004615">
    <property type="entry name" value="DNA_pol_III_psi"/>
</dbReference>
<dbReference type="STRING" id="1515746.HR45_13170"/>
<reference evidence="1 2" key="1">
    <citation type="submission" date="2014-06" db="EMBL/GenBank/DDBJ databases">
        <title>Shewanella sp. YQH10.</title>
        <authorList>
            <person name="Liu Y."/>
            <person name="Zeng R."/>
        </authorList>
    </citation>
    <scope>NUCLEOTIDE SEQUENCE [LARGE SCALE GENOMIC DNA]</scope>
    <source>
        <strain evidence="1 2">YQH10</strain>
    </source>
</reference>
<dbReference type="EMBL" id="JPEO01000010">
    <property type="protein sequence ID" value="KFZ36990.1"/>
    <property type="molecule type" value="Genomic_DNA"/>
</dbReference>
<dbReference type="SUPFAM" id="SSF102220">
    <property type="entry name" value="DNA polymerase III psi subunit"/>
    <property type="match status" value="1"/>
</dbReference>
<dbReference type="GO" id="GO:0008408">
    <property type="term" value="F:3'-5' exonuclease activity"/>
    <property type="evidence" value="ECO:0007669"/>
    <property type="project" value="InterPro"/>
</dbReference>
<comment type="caution">
    <text evidence="1">The sequence shown here is derived from an EMBL/GenBank/DDBJ whole genome shotgun (WGS) entry which is preliminary data.</text>
</comment>
<dbReference type="Pfam" id="PF03603">
    <property type="entry name" value="DNA_III_psi"/>
    <property type="match status" value="1"/>
</dbReference>
<sequence>MNSYLHAMGITEWQPKSAQITEGLWLLSDNSAEVSLEHPLVQEVLKLLDVDSRDCQIASSDTAAKIASANVLWDMRAQAQTGRLRSQPLPMLCQSAQGKRDLWQQIWQLQVQQQQ</sequence>
<dbReference type="GO" id="GO:0006260">
    <property type="term" value="P:DNA replication"/>
    <property type="evidence" value="ECO:0007669"/>
    <property type="project" value="InterPro"/>
</dbReference>
<organism evidence="1 2">
    <name type="scientific">Shewanella mangrovi</name>
    <dbReference type="NCBI Taxonomy" id="1515746"/>
    <lineage>
        <taxon>Bacteria</taxon>
        <taxon>Pseudomonadati</taxon>
        <taxon>Pseudomonadota</taxon>
        <taxon>Gammaproteobacteria</taxon>
        <taxon>Alteromonadales</taxon>
        <taxon>Shewanellaceae</taxon>
        <taxon>Shewanella</taxon>
    </lineage>
</organism>
<evidence type="ECO:0000313" key="1">
    <source>
        <dbReference type="EMBL" id="KFZ36990.1"/>
    </source>
</evidence>
<name>A0A094JAR1_9GAMM</name>
<dbReference type="InterPro" id="IPR036654">
    <property type="entry name" value="DNA_pol_III_psi_sf"/>
</dbReference>